<dbReference type="InterPro" id="IPR011004">
    <property type="entry name" value="Trimer_LpxA-like_sf"/>
</dbReference>
<dbReference type="SUPFAM" id="SSF51161">
    <property type="entry name" value="Trimeric LpxA-like enzymes"/>
    <property type="match status" value="1"/>
</dbReference>
<dbReference type="GO" id="GO:0016746">
    <property type="term" value="F:acyltransferase activity"/>
    <property type="evidence" value="ECO:0007669"/>
    <property type="project" value="UniProtKB-KW"/>
</dbReference>
<evidence type="ECO:0000256" key="1">
    <source>
        <dbReference type="ARBA" id="ARBA00004876"/>
    </source>
</evidence>
<keyword evidence="3 5" id="KW-0808">Transferase</keyword>
<dbReference type="EMBL" id="AKVJ01000021">
    <property type="protein sequence ID" value="EIW19219.1"/>
    <property type="molecule type" value="Genomic_DNA"/>
</dbReference>
<dbReference type="InterPro" id="IPR042122">
    <property type="entry name" value="Ser_AcTrfase_N_sf"/>
</dbReference>
<keyword evidence="4" id="KW-0012">Acyltransferase</keyword>
<dbReference type="Gene3D" id="2.160.10.10">
    <property type="entry name" value="Hexapeptide repeat proteins"/>
    <property type="match status" value="1"/>
</dbReference>
<keyword evidence="2" id="KW-0028">Amino-acid biosynthesis</keyword>
<comment type="pathway">
    <text evidence="1">Amino-acid biosynthesis; L-cysteine biosynthesis; L-cysteine from L-serine: step 1/2.</text>
</comment>
<comment type="caution">
    <text evidence="5">The sequence shown here is derived from an EMBL/GenBank/DDBJ whole genome shotgun (WGS) entry which is preliminary data.</text>
</comment>
<sequence>MSQRFQEQISDIVSTIVASYKENAFPVASASLPNRDSIIESIHMLRELLFPGYFGKQNLIIDTIGYHVGDLLIKIHEKLHEQIGYALKHQAIKNGEVTLDADKKADEIIYAFLRKIPEIRDTLIMDVQAAFDGDPAAGDKDEIIFSYPGILAVSIHRLAHELYLLSVPLIPRIMAEYAHIITGIDIHPGATIGKYFFIDHGTGVVIGETSTIGNNVKIYQGVTLGALSTRGGQNLRGAKRHPTLEDEVTVYSGASILGGDTVIGKGVVIGSNAFITKSVPNGTKVSVKNPELLFKGHSPEDVKEEFVLDWVI</sequence>
<dbReference type="NCBIfam" id="NF041874">
    <property type="entry name" value="EPS_EpsC"/>
    <property type="match status" value="1"/>
</dbReference>
<dbReference type="CDD" id="cd03354">
    <property type="entry name" value="LbH_SAT"/>
    <property type="match status" value="1"/>
</dbReference>
<gene>
    <name evidence="5" type="ORF">FB4_2929</name>
</gene>
<evidence type="ECO:0000256" key="2">
    <source>
        <dbReference type="ARBA" id="ARBA00022605"/>
    </source>
</evidence>
<dbReference type="RefSeq" id="WP_007932765.1">
    <property type="nucleotide sequence ID" value="NZ_AKVJ01000021.1"/>
</dbReference>
<proteinExistence type="predicted"/>
<dbReference type="PATRIC" id="fig|1149862.3.peg.1485"/>
<dbReference type="PANTHER" id="PTHR42811">
    <property type="entry name" value="SERINE ACETYLTRANSFERASE"/>
    <property type="match status" value="1"/>
</dbReference>
<organism evidence="5 6">
    <name type="scientific">Pelosinus fermentans B4</name>
    <dbReference type="NCBI Taxonomy" id="1149862"/>
    <lineage>
        <taxon>Bacteria</taxon>
        <taxon>Bacillati</taxon>
        <taxon>Bacillota</taxon>
        <taxon>Negativicutes</taxon>
        <taxon>Selenomonadales</taxon>
        <taxon>Sporomusaceae</taxon>
        <taxon>Pelosinus</taxon>
    </lineage>
</organism>
<reference evidence="5 6" key="1">
    <citation type="journal article" date="2012" name="J. Bacteriol.">
        <title>Draft Genome Sequences for Two Metal-Reducing Pelosinus fermentans Strains Isolated from a Cr(VI)-Contaminated Site and for Type Strain R7.</title>
        <authorList>
            <person name="Brown S.D."/>
            <person name="Podar M."/>
            <person name="Klingeman D.M."/>
            <person name="Johnson C.M."/>
            <person name="Yang Z.K."/>
            <person name="Utturkar S.M."/>
            <person name="Land M.L."/>
            <person name="Mosher J.J."/>
            <person name="Hurt R.A.Jr."/>
            <person name="Phelps T.J."/>
            <person name="Palumbo A.V."/>
            <person name="Arkin A.P."/>
            <person name="Hazen T.C."/>
            <person name="Elias D.A."/>
        </authorList>
    </citation>
    <scope>NUCLEOTIDE SEQUENCE [LARGE SCALE GENOMIC DNA]</scope>
    <source>
        <strain evidence="5 6">B4</strain>
    </source>
</reference>
<dbReference type="InterPro" id="IPR053376">
    <property type="entry name" value="Serine_acetyltransferase"/>
</dbReference>
<evidence type="ECO:0000256" key="4">
    <source>
        <dbReference type="ARBA" id="ARBA00023315"/>
    </source>
</evidence>
<evidence type="ECO:0000313" key="6">
    <source>
        <dbReference type="Proteomes" id="UP000004324"/>
    </source>
</evidence>
<dbReference type="Proteomes" id="UP000004324">
    <property type="component" value="Unassembled WGS sequence"/>
</dbReference>
<dbReference type="AlphaFoldDB" id="I9LFF5"/>
<evidence type="ECO:0000256" key="3">
    <source>
        <dbReference type="ARBA" id="ARBA00022679"/>
    </source>
</evidence>
<accession>I9LFF5</accession>
<dbReference type="InterPro" id="IPR045304">
    <property type="entry name" value="LbH_SAT"/>
</dbReference>
<dbReference type="GO" id="GO:0008652">
    <property type="term" value="P:amino acid biosynthetic process"/>
    <property type="evidence" value="ECO:0007669"/>
    <property type="project" value="UniProtKB-KW"/>
</dbReference>
<evidence type="ECO:0000313" key="5">
    <source>
        <dbReference type="EMBL" id="EIW19219.1"/>
    </source>
</evidence>
<protein>
    <submittedName>
        <fullName evidence="5">Transferase hexapeptide repeat containing protein</fullName>
    </submittedName>
</protein>
<dbReference type="OrthoDB" id="9801456at2"/>
<dbReference type="Gene3D" id="1.10.3130.10">
    <property type="entry name" value="serine acetyltransferase, domain 1"/>
    <property type="match status" value="1"/>
</dbReference>
<keyword evidence="6" id="KW-1185">Reference proteome</keyword>
<name>I9LFF5_9FIRM</name>